<evidence type="ECO:0000313" key="4">
    <source>
        <dbReference type="EMBL" id="RAG86834.1"/>
    </source>
</evidence>
<evidence type="ECO:0000313" key="5">
    <source>
        <dbReference type="Proteomes" id="UP000248889"/>
    </source>
</evidence>
<dbReference type="CDD" id="cd01109">
    <property type="entry name" value="HTH_YyaN"/>
    <property type="match status" value="1"/>
</dbReference>
<dbReference type="Proteomes" id="UP000248889">
    <property type="component" value="Unassembled WGS sequence"/>
</dbReference>
<keyword evidence="1" id="KW-0238">DNA-binding</keyword>
<proteinExistence type="predicted"/>
<dbReference type="Gene3D" id="1.10.1660.10">
    <property type="match status" value="1"/>
</dbReference>
<organism evidence="4 5">
    <name type="scientific">Streptacidiphilus pinicola</name>
    <dbReference type="NCBI Taxonomy" id="2219663"/>
    <lineage>
        <taxon>Bacteria</taxon>
        <taxon>Bacillati</taxon>
        <taxon>Actinomycetota</taxon>
        <taxon>Actinomycetes</taxon>
        <taxon>Kitasatosporales</taxon>
        <taxon>Streptomycetaceae</taxon>
        <taxon>Streptacidiphilus</taxon>
    </lineage>
</organism>
<sequence length="155" mass="17830">MTATAEEDRYLGIAEVAESTGLTQDTLRWYEREGLFPRVERDTSRRRRYSPRHIRVLQMLVRLRRTGMPTAEVREFTRLLGEGAVTHGHRLALLSAHRERIVARMAELREDLAVLDDKVAQYRHLIAQGLDCDGQPARLDPDAVAELRTEDLRGQ</sequence>
<dbReference type="OrthoDB" id="5242095at2"/>
<reference evidence="4 5" key="1">
    <citation type="submission" date="2018-06" db="EMBL/GenBank/DDBJ databases">
        <title>Streptacidiphilus pinicola sp. nov., isolated from pine grove soil.</title>
        <authorList>
            <person name="Roh S.G."/>
            <person name="Park S."/>
            <person name="Kim M.-K."/>
            <person name="Yun B.-R."/>
            <person name="Park J."/>
            <person name="Kim M.J."/>
            <person name="Kim Y.S."/>
            <person name="Kim S.B."/>
        </authorList>
    </citation>
    <scope>NUCLEOTIDE SEQUENCE [LARGE SCALE GENOMIC DNA]</scope>
    <source>
        <strain evidence="4 5">MMS16-CNU450</strain>
    </source>
</reference>
<dbReference type="PANTHER" id="PTHR30204">
    <property type="entry name" value="REDOX-CYCLING DRUG-SENSING TRANSCRIPTIONAL ACTIVATOR SOXR"/>
    <property type="match status" value="1"/>
</dbReference>
<comment type="caution">
    <text evidence="4">The sequence shown here is derived from an EMBL/GenBank/DDBJ whole genome shotgun (WGS) entry which is preliminary data.</text>
</comment>
<dbReference type="SMART" id="SM00422">
    <property type="entry name" value="HTH_MERR"/>
    <property type="match status" value="1"/>
</dbReference>
<protein>
    <submittedName>
        <fullName evidence="4">MerR family transcriptional regulator</fullName>
    </submittedName>
</protein>
<dbReference type="EMBL" id="QKYN01000020">
    <property type="protein sequence ID" value="RAG86834.1"/>
    <property type="molecule type" value="Genomic_DNA"/>
</dbReference>
<evidence type="ECO:0000256" key="1">
    <source>
        <dbReference type="ARBA" id="ARBA00023125"/>
    </source>
</evidence>
<dbReference type="SUPFAM" id="SSF46955">
    <property type="entry name" value="Putative DNA-binding domain"/>
    <property type="match status" value="1"/>
</dbReference>
<dbReference type="InterPro" id="IPR047057">
    <property type="entry name" value="MerR_fam"/>
</dbReference>
<name>A0A2X0INS1_9ACTN</name>
<evidence type="ECO:0000259" key="3">
    <source>
        <dbReference type="PROSITE" id="PS50937"/>
    </source>
</evidence>
<feature type="coiled-coil region" evidence="2">
    <location>
        <begin position="98"/>
        <end position="125"/>
    </location>
</feature>
<gene>
    <name evidence="4" type="ORF">DN069_04695</name>
</gene>
<keyword evidence="2" id="KW-0175">Coiled coil</keyword>
<evidence type="ECO:0000256" key="2">
    <source>
        <dbReference type="SAM" id="Coils"/>
    </source>
</evidence>
<dbReference type="GO" id="GO:0003700">
    <property type="term" value="F:DNA-binding transcription factor activity"/>
    <property type="evidence" value="ECO:0007669"/>
    <property type="project" value="InterPro"/>
</dbReference>
<dbReference type="InterPro" id="IPR009061">
    <property type="entry name" value="DNA-bd_dom_put_sf"/>
</dbReference>
<dbReference type="PROSITE" id="PS00552">
    <property type="entry name" value="HTH_MERR_1"/>
    <property type="match status" value="1"/>
</dbReference>
<dbReference type="PROSITE" id="PS50937">
    <property type="entry name" value="HTH_MERR_2"/>
    <property type="match status" value="1"/>
</dbReference>
<feature type="domain" description="HTH merR-type" evidence="3">
    <location>
        <begin position="10"/>
        <end position="79"/>
    </location>
</feature>
<dbReference type="PANTHER" id="PTHR30204:SF98">
    <property type="entry name" value="HTH-TYPE TRANSCRIPTIONAL REGULATOR ADHR"/>
    <property type="match status" value="1"/>
</dbReference>
<dbReference type="Pfam" id="PF13411">
    <property type="entry name" value="MerR_1"/>
    <property type="match status" value="1"/>
</dbReference>
<keyword evidence="5" id="KW-1185">Reference proteome</keyword>
<accession>A0A2X0INS1</accession>
<dbReference type="RefSeq" id="WP_111499528.1">
    <property type="nucleotide sequence ID" value="NZ_QKYN01000020.1"/>
</dbReference>
<dbReference type="GO" id="GO:0003677">
    <property type="term" value="F:DNA binding"/>
    <property type="evidence" value="ECO:0007669"/>
    <property type="project" value="UniProtKB-KW"/>
</dbReference>
<dbReference type="InterPro" id="IPR000551">
    <property type="entry name" value="MerR-type_HTH_dom"/>
</dbReference>
<dbReference type="AlphaFoldDB" id="A0A2X0INS1"/>